<feature type="domain" description="Dynamin N-terminal" evidence="2">
    <location>
        <begin position="67"/>
        <end position="229"/>
    </location>
</feature>
<dbReference type="SUPFAM" id="SSF52540">
    <property type="entry name" value="P-loop containing nucleoside triphosphate hydrolases"/>
    <property type="match status" value="1"/>
</dbReference>
<evidence type="ECO:0000256" key="1">
    <source>
        <dbReference type="SAM" id="MobiDB-lite"/>
    </source>
</evidence>
<protein>
    <submittedName>
        <fullName evidence="3">Dynamin family protein</fullName>
    </submittedName>
</protein>
<dbReference type="Proteomes" id="UP000886876">
    <property type="component" value="Unassembled WGS sequence"/>
</dbReference>
<dbReference type="Pfam" id="PF00350">
    <property type="entry name" value="Dynamin_N"/>
    <property type="match status" value="1"/>
</dbReference>
<comment type="caution">
    <text evidence="3">The sequence shown here is derived from an EMBL/GenBank/DDBJ whole genome shotgun (WGS) entry which is preliminary data.</text>
</comment>
<gene>
    <name evidence="3" type="ORF">IAD42_06085</name>
</gene>
<dbReference type="InterPro" id="IPR045063">
    <property type="entry name" value="Dynamin_N"/>
</dbReference>
<dbReference type="InterPro" id="IPR051943">
    <property type="entry name" value="TRAFAC_Dynamin-like_GTPase"/>
</dbReference>
<feature type="non-terminal residue" evidence="3">
    <location>
        <position position="485"/>
    </location>
</feature>
<dbReference type="InterPro" id="IPR027417">
    <property type="entry name" value="P-loop_NTPase"/>
</dbReference>
<sequence length="485" mass="53931">MNGSTGGSAAGMFSWDNLRELTELDGHIEFAGELLMRYGWDEQSQPALLRQFRLICEKQRDPKLNLSVIGEFSVGKSSFINALLRSELLQSGALQGTTTVPVWIEDSKRYSLSFRRRQGPMRTGVFDTLTELAAKLAELESAEAGRLESVNVGLPSALLDGQFRLIDTPGTNSLEVWQEKSTAKLLQESSDLSVVLIDATKPLPQTLCRFMSENLGPVLSKCVFVLTKMDAVRQKEREAMKNYVETRLRQEFELESPLVIPYCALQVLDDAAGRPVGDRELLSASYSGEVSLLRHALKCKALAQSRKLLDLVEKMYDAMGARIRELSDGCERELDMLRRSQQLDLVSFAEQQKYERCSGLDSAIAQERTRLGNLYGSKCRDAKNEILEKLDGYSKEGRALDGLANYVKSGIEQDCMAEASHIYDDTINGLSGMNSACVREIAAFQQKCLELFRGLDVLSVSFNDPLPDPPAPARPSAQKFGDTRK</sequence>
<organism evidence="3 4">
    <name type="scientific">Candidatus Scatomorpha pullistercoris</name>
    <dbReference type="NCBI Taxonomy" id="2840929"/>
    <lineage>
        <taxon>Bacteria</taxon>
        <taxon>Bacillati</taxon>
        <taxon>Bacillota</taxon>
        <taxon>Clostridia</taxon>
        <taxon>Eubacteriales</taxon>
        <taxon>Candidatus Scatomorpha</taxon>
    </lineage>
</organism>
<accession>A0A9D1G6D3</accession>
<proteinExistence type="predicted"/>
<reference evidence="3" key="1">
    <citation type="submission" date="2020-10" db="EMBL/GenBank/DDBJ databases">
        <authorList>
            <person name="Gilroy R."/>
        </authorList>
    </citation>
    <scope>NUCLEOTIDE SEQUENCE</scope>
    <source>
        <strain evidence="3">ChiHecec3B27-6122</strain>
    </source>
</reference>
<evidence type="ECO:0000313" key="3">
    <source>
        <dbReference type="EMBL" id="HIS97529.1"/>
    </source>
</evidence>
<name>A0A9D1G6D3_9FIRM</name>
<evidence type="ECO:0000259" key="2">
    <source>
        <dbReference type="Pfam" id="PF00350"/>
    </source>
</evidence>
<reference evidence="3" key="2">
    <citation type="journal article" date="2021" name="PeerJ">
        <title>Extensive microbial diversity within the chicken gut microbiome revealed by metagenomics and culture.</title>
        <authorList>
            <person name="Gilroy R."/>
            <person name="Ravi A."/>
            <person name="Getino M."/>
            <person name="Pursley I."/>
            <person name="Horton D.L."/>
            <person name="Alikhan N.F."/>
            <person name="Baker D."/>
            <person name="Gharbi K."/>
            <person name="Hall N."/>
            <person name="Watson M."/>
            <person name="Adriaenssens E.M."/>
            <person name="Foster-Nyarko E."/>
            <person name="Jarju S."/>
            <person name="Secka A."/>
            <person name="Antonio M."/>
            <person name="Oren A."/>
            <person name="Chaudhuri R.R."/>
            <person name="La Ragione R."/>
            <person name="Hildebrand F."/>
            <person name="Pallen M.J."/>
        </authorList>
    </citation>
    <scope>NUCLEOTIDE SEQUENCE</scope>
    <source>
        <strain evidence="3">ChiHecec3B27-6122</strain>
    </source>
</reference>
<feature type="region of interest" description="Disordered" evidence="1">
    <location>
        <begin position="464"/>
        <end position="485"/>
    </location>
</feature>
<dbReference type="EMBL" id="DVJS01000150">
    <property type="protein sequence ID" value="HIS97529.1"/>
    <property type="molecule type" value="Genomic_DNA"/>
</dbReference>
<dbReference type="Gene3D" id="3.40.50.300">
    <property type="entry name" value="P-loop containing nucleotide triphosphate hydrolases"/>
    <property type="match status" value="1"/>
</dbReference>
<dbReference type="PANTHER" id="PTHR43681:SF1">
    <property type="entry name" value="SARCALUMENIN"/>
    <property type="match status" value="1"/>
</dbReference>
<dbReference type="AlphaFoldDB" id="A0A9D1G6D3"/>
<evidence type="ECO:0000313" key="4">
    <source>
        <dbReference type="Proteomes" id="UP000886876"/>
    </source>
</evidence>
<dbReference type="PANTHER" id="PTHR43681">
    <property type="entry name" value="TRANSMEMBRANE GTPASE FZO"/>
    <property type="match status" value="1"/>
</dbReference>